<evidence type="ECO:0000256" key="6">
    <source>
        <dbReference type="ARBA" id="ARBA00022801"/>
    </source>
</evidence>
<evidence type="ECO:0000256" key="13">
    <source>
        <dbReference type="SAM" id="Phobius"/>
    </source>
</evidence>
<sequence>MLIFSTVCSDMRFLCPCCVGVFRGAGGSGTILLILAVFLGLPACPTARSNVHPWHQQTQPHDDTGRSRRELPLDYDTADPSDWRHLTDWPHLRRRRNLLPHFNPFHRNVSDNFVYLDTKNFSSINTDFLYDNFNSDRENNVVKHPVFWEEQEDADTIRRNQAKLMKQYMDTSADPCVDFYQYACGNWGKLNPIPKDKAAFDTFEMLRESLDSVLRDLLEADISSDDCDSYVKAKNLYSSCINHDILEKRGEQPLMDLLDQFGGWPILKPNWSSKNFDWNTMMGQLRLFNNDIFLSEWVGPDIKNSSEYIIQIDQQGLGLPTRDYYLQPTNRVYLDAYRNFLITIVTLLGAPLANATIQAEEIIRFETDLARITPAPENRRNVSELYRRMSVGELRHLVPKIDWFRYLSIILDRPVKPHEQIVNFALRYCEDLVYLTPAPENRRNVSELYRRMSVGELRHLVPKIDWFRYLSIILDRPVKPHEQIVNFALRYCEDLVYLLQKTPPRTISNYLLWRFVRHRVNNLDDRFQDAKQKFYFTLFGREETPPRWKTCVAQVNNNMGMAVGAMFVKKYFDENSKNDTLIMTKEIKQSFQELLAATDWIDPETKRLAAEKADVMMLRIGYPDFILDTKELDKRYQNVTIHPERYFENILLFRRGFCSPRSITDIPLGMKFGGIGVVIGHEITHGFDDKGRQFDKHGNLHRWWKDQAIHNFHERAQCLIVSIPVFPAGILQPPFYHRHFPRGMKYGGIGVVIGHEITHGFDDKGRQFDKHGNLHRWWKDQAIHNFHERAQCLIEQYSKYIVSEVNMPLDGVNTQGENIADNGGIKQAFRAYKRWLTMNDASKESLPGLNATGLELFFLNFAQIWCGNTRPETSRNKLKTAVHAPGKFR</sequence>
<keyword evidence="4" id="KW-0645">Protease</keyword>
<dbReference type="FunFam" id="3.40.390.10:FF:000076">
    <property type="entry name" value="membrane metallo-endopeptidase-like 1"/>
    <property type="match status" value="1"/>
</dbReference>
<keyword evidence="13" id="KW-0812">Transmembrane</keyword>
<dbReference type="GO" id="GO:0016485">
    <property type="term" value="P:protein processing"/>
    <property type="evidence" value="ECO:0007669"/>
    <property type="project" value="TreeGrafter"/>
</dbReference>
<evidence type="ECO:0000256" key="3">
    <source>
        <dbReference type="ARBA" id="ARBA00007357"/>
    </source>
</evidence>
<dbReference type="SUPFAM" id="SSF55486">
    <property type="entry name" value="Metalloproteases ('zincins'), catalytic domain"/>
    <property type="match status" value="3"/>
</dbReference>
<dbReference type="PaxDb" id="121845-A0A3Q0JL61"/>
<reference evidence="17" key="1">
    <citation type="submission" date="2025-08" db="UniProtKB">
        <authorList>
            <consortium name="RefSeq"/>
        </authorList>
    </citation>
    <scope>IDENTIFICATION</scope>
</reference>
<dbReference type="Proteomes" id="UP000079169">
    <property type="component" value="Unplaced"/>
</dbReference>
<dbReference type="Gene3D" id="1.10.1380.10">
    <property type="entry name" value="Neutral endopeptidase , domain2"/>
    <property type="match status" value="2"/>
</dbReference>
<keyword evidence="16" id="KW-1185">Reference proteome</keyword>
<evidence type="ECO:0000256" key="1">
    <source>
        <dbReference type="ARBA" id="ARBA00001947"/>
    </source>
</evidence>
<evidence type="ECO:0000256" key="12">
    <source>
        <dbReference type="SAM" id="MobiDB-lite"/>
    </source>
</evidence>
<keyword evidence="9" id="KW-0482">Metalloprotease</keyword>
<feature type="domain" description="Peptidase M13 C-terminal" evidence="14">
    <location>
        <begin position="667"/>
        <end position="720"/>
    </location>
</feature>
<keyword evidence="6" id="KW-0378">Hydrolase</keyword>
<keyword evidence="8" id="KW-0735">Signal-anchor</keyword>
<evidence type="ECO:0000256" key="9">
    <source>
        <dbReference type="ARBA" id="ARBA00023049"/>
    </source>
</evidence>
<organism evidence="16 17">
    <name type="scientific">Diaphorina citri</name>
    <name type="common">Asian citrus psyllid</name>
    <dbReference type="NCBI Taxonomy" id="121845"/>
    <lineage>
        <taxon>Eukaryota</taxon>
        <taxon>Metazoa</taxon>
        <taxon>Ecdysozoa</taxon>
        <taxon>Arthropoda</taxon>
        <taxon>Hexapoda</taxon>
        <taxon>Insecta</taxon>
        <taxon>Pterygota</taxon>
        <taxon>Neoptera</taxon>
        <taxon>Paraneoptera</taxon>
        <taxon>Hemiptera</taxon>
        <taxon>Sternorrhyncha</taxon>
        <taxon>Psylloidea</taxon>
        <taxon>Psyllidae</taxon>
        <taxon>Diaphorininae</taxon>
        <taxon>Diaphorina</taxon>
    </lineage>
</organism>
<dbReference type="InterPro" id="IPR018497">
    <property type="entry name" value="Peptidase_M13_C"/>
</dbReference>
<evidence type="ECO:0000259" key="15">
    <source>
        <dbReference type="Pfam" id="PF05649"/>
    </source>
</evidence>
<protein>
    <submittedName>
        <fullName evidence="17">Neprilysin-4-like</fullName>
    </submittedName>
</protein>
<comment type="similarity">
    <text evidence="3">Belongs to the peptidase M13 family.</text>
</comment>
<keyword evidence="13" id="KW-1133">Transmembrane helix</keyword>
<feature type="domain" description="Peptidase M13 C-terminal" evidence="14">
    <location>
        <begin position="725"/>
        <end position="889"/>
    </location>
</feature>
<feature type="transmembrane region" description="Helical" evidence="13">
    <location>
        <begin position="21"/>
        <end position="41"/>
    </location>
</feature>
<feature type="compositionally biased region" description="Basic and acidic residues" evidence="12">
    <location>
        <begin position="60"/>
        <end position="71"/>
    </location>
</feature>
<dbReference type="PANTHER" id="PTHR11733">
    <property type="entry name" value="ZINC METALLOPROTEASE FAMILY M13 NEPRILYSIN-RELATED"/>
    <property type="match status" value="1"/>
</dbReference>
<dbReference type="CDD" id="cd08662">
    <property type="entry name" value="M13"/>
    <property type="match status" value="1"/>
</dbReference>
<keyword evidence="11" id="KW-0325">Glycoprotein</keyword>
<gene>
    <name evidence="17" type="primary">LOC103521181</name>
</gene>
<dbReference type="RefSeq" id="XP_026687863.1">
    <property type="nucleotide sequence ID" value="XM_026832062.1"/>
</dbReference>
<keyword evidence="10" id="KW-1015">Disulfide bond</keyword>
<dbReference type="Pfam" id="PF05649">
    <property type="entry name" value="Peptidase_M13_N"/>
    <property type="match status" value="2"/>
</dbReference>
<comment type="subcellular location">
    <subcellularLocation>
        <location evidence="2">Cell membrane</location>
        <topology evidence="2">Single-pass type II membrane protein</topology>
    </subcellularLocation>
</comment>
<dbReference type="InterPro" id="IPR000718">
    <property type="entry name" value="Peptidase_M13"/>
</dbReference>
<dbReference type="GeneID" id="103521181"/>
<proteinExistence type="inferred from homology"/>
<keyword evidence="13" id="KW-0472">Membrane</keyword>
<dbReference type="Pfam" id="PF01431">
    <property type="entry name" value="Peptidase_M13"/>
    <property type="match status" value="2"/>
</dbReference>
<evidence type="ECO:0000256" key="11">
    <source>
        <dbReference type="ARBA" id="ARBA00023180"/>
    </source>
</evidence>
<keyword evidence="5" id="KW-0479">Metal-binding</keyword>
<evidence type="ECO:0000313" key="16">
    <source>
        <dbReference type="Proteomes" id="UP000079169"/>
    </source>
</evidence>
<feature type="region of interest" description="Disordered" evidence="12">
    <location>
        <begin position="50"/>
        <end position="71"/>
    </location>
</feature>
<feature type="domain" description="Peptidase M13 N-terminal" evidence="15">
    <location>
        <begin position="435"/>
        <end position="623"/>
    </location>
</feature>
<dbReference type="KEGG" id="dci:103521181"/>
<accession>A0A3Q0JL61</accession>
<evidence type="ECO:0000256" key="7">
    <source>
        <dbReference type="ARBA" id="ARBA00022833"/>
    </source>
</evidence>
<evidence type="ECO:0000256" key="5">
    <source>
        <dbReference type="ARBA" id="ARBA00022723"/>
    </source>
</evidence>
<evidence type="ECO:0000259" key="14">
    <source>
        <dbReference type="Pfam" id="PF01431"/>
    </source>
</evidence>
<evidence type="ECO:0000256" key="8">
    <source>
        <dbReference type="ARBA" id="ARBA00022968"/>
    </source>
</evidence>
<evidence type="ECO:0000313" key="17">
    <source>
        <dbReference type="RefSeq" id="XP_026687863.1"/>
    </source>
</evidence>
<comment type="cofactor">
    <cofactor evidence="1">
        <name>Zn(2+)</name>
        <dbReference type="ChEBI" id="CHEBI:29105"/>
    </cofactor>
</comment>
<dbReference type="InterPro" id="IPR024079">
    <property type="entry name" value="MetalloPept_cat_dom_sf"/>
</dbReference>
<keyword evidence="7" id="KW-0862">Zinc</keyword>
<dbReference type="InterPro" id="IPR008753">
    <property type="entry name" value="Peptidase_M13_N"/>
</dbReference>
<dbReference type="PRINTS" id="PR00786">
    <property type="entry name" value="NEPRILYSIN"/>
</dbReference>
<evidence type="ECO:0000256" key="2">
    <source>
        <dbReference type="ARBA" id="ARBA00004401"/>
    </source>
</evidence>
<dbReference type="PROSITE" id="PS51885">
    <property type="entry name" value="NEPRILYSIN"/>
    <property type="match status" value="1"/>
</dbReference>
<dbReference type="STRING" id="121845.A0A3Q0JL61"/>
<feature type="domain" description="Peptidase M13 N-terminal" evidence="15">
    <location>
        <begin position="175"/>
        <end position="434"/>
    </location>
</feature>
<dbReference type="GO" id="GO:0005886">
    <property type="term" value="C:plasma membrane"/>
    <property type="evidence" value="ECO:0007669"/>
    <property type="project" value="UniProtKB-SubCell"/>
</dbReference>
<dbReference type="GO" id="GO:0046872">
    <property type="term" value="F:metal ion binding"/>
    <property type="evidence" value="ECO:0007669"/>
    <property type="project" value="UniProtKB-KW"/>
</dbReference>
<dbReference type="GO" id="GO:0004222">
    <property type="term" value="F:metalloendopeptidase activity"/>
    <property type="evidence" value="ECO:0007669"/>
    <property type="project" value="InterPro"/>
</dbReference>
<dbReference type="InterPro" id="IPR042089">
    <property type="entry name" value="Peptidase_M13_dom_2"/>
</dbReference>
<evidence type="ECO:0000256" key="10">
    <source>
        <dbReference type="ARBA" id="ARBA00023157"/>
    </source>
</evidence>
<evidence type="ECO:0000256" key="4">
    <source>
        <dbReference type="ARBA" id="ARBA00022670"/>
    </source>
</evidence>
<dbReference type="AlphaFoldDB" id="A0A3Q0JL61"/>
<name>A0A3Q0JL61_DIACI</name>
<dbReference type="Gene3D" id="3.40.390.10">
    <property type="entry name" value="Collagenase (Catalytic Domain)"/>
    <property type="match status" value="1"/>
</dbReference>
<dbReference type="PANTHER" id="PTHR11733:SF238">
    <property type="entry name" value="FI07649P-RELATED"/>
    <property type="match status" value="1"/>
</dbReference>